<proteinExistence type="predicted"/>
<feature type="compositionally biased region" description="Basic residues" evidence="1">
    <location>
        <begin position="41"/>
        <end position="55"/>
    </location>
</feature>
<sequence length="55" mass="6405">MPYRKVTDLIFPAAGMGTGIDIFGRFKQGDNNRYTSYLQPRKSKGKYFGSRRRTR</sequence>
<feature type="region of interest" description="Disordered" evidence="1">
    <location>
        <begin position="33"/>
        <end position="55"/>
    </location>
</feature>
<dbReference type="AlphaFoldDB" id="A0A381QD93"/>
<gene>
    <name evidence="2" type="ORF">METZ01_LOCUS30149</name>
</gene>
<organism evidence="2">
    <name type="scientific">marine metagenome</name>
    <dbReference type="NCBI Taxonomy" id="408172"/>
    <lineage>
        <taxon>unclassified sequences</taxon>
        <taxon>metagenomes</taxon>
        <taxon>ecological metagenomes</taxon>
    </lineage>
</organism>
<dbReference type="EMBL" id="UINC01001311">
    <property type="protein sequence ID" value="SUZ77295.1"/>
    <property type="molecule type" value="Genomic_DNA"/>
</dbReference>
<reference evidence="2" key="1">
    <citation type="submission" date="2018-05" db="EMBL/GenBank/DDBJ databases">
        <authorList>
            <person name="Lanie J.A."/>
            <person name="Ng W.-L."/>
            <person name="Kazmierczak K.M."/>
            <person name="Andrzejewski T.M."/>
            <person name="Davidsen T.M."/>
            <person name="Wayne K.J."/>
            <person name="Tettelin H."/>
            <person name="Glass J.I."/>
            <person name="Rusch D."/>
            <person name="Podicherti R."/>
            <person name="Tsui H.-C.T."/>
            <person name="Winkler M.E."/>
        </authorList>
    </citation>
    <scope>NUCLEOTIDE SEQUENCE</scope>
</reference>
<name>A0A381QD93_9ZZZZ</name>
<accession>A0A381QD93</accession>
<evidence type="ECO:0000256" key="1">
    <source>
        <dbReference type="SAM" id="MobiDB-lite"/>
    </source>
</evidence>
<protein>
    <submittedName>
        <fullName evidence="2">Uncharacterized protein</fullName>
    </submittedName>
</protein>
<evidence type="ECO:0000313" key="2">
    <source>
        <dbReference type="EMBL" id="SUZ77295.1"/>
    </source>
</evidence>